<comment type="subcellular location">
    <subcellularLocation>
        <location evidence="1">Membrane</location>
        <topology evidence="1">Multi-pass membrane protein</topology>
    </subcellularLocation>
</comment>
<keyword evidence="2 7" id="KW-0812">Transmembrane</keyword>
<feature type="compositionally biased region" description="Polar residues" evidence="6">
    <location>
        <begin position="1"/>
        <end position="10"/>
    </location>
</feature>
<dbReference type="RefSeq" id="XP_025380374.1">
    <property type="nucleotide sequence ID" value="XM_025519079.1"/>
</dbReference>
<sequence>MSPLEASTSQHKLERSSAALQAVRRRPNSSMVHMRRASQPAAGPSHQRNVLSRSLSSSAAESDSSSGSSSEDEEWSRDHFSAQQEAHRRSLDYLDLSPSLPYTLASLRAQLLAQCSHLEAKMRSLCSIHSPSKPRDTETAPFYAHLEALREDLRRLALLLPRYPVGGVASISPQKAGAALVARSQTLAADWEKMLSHARLHAPDLQHFNIALPLNLSSVWPPLSLPDLDGLPLAGAKILEKVQARYEALHDTINALTLRDCFYWARGPEESSSPALSRQLEAIIASLREKGDVVRQTGRARANSVVKAAKDAEEVMYAAAVELARGGQKLIRYEHLPELWKNNEHILSGYRFIPIERWGALLRSTFEVHNETGNILTHLIGALIVIPLFWPSKERDAAYADEMTTPMDRMVQTIYLIAALKCLVLSVSWHVMAGCSDACWFERFACVDYTGIAWLVAASVWTLVYNAFYCQPNLAMFYSLTTLIVGTVGAIVPWAAWFNERQNKGLRISVFLAMCFTALAPFTHASISHGFMRTFSFFSPILPSVGCYVAGLVFYAFQFPERFAPGKFDLWGHAHQIWHISIVLAILFHYRATFIWHDQRFAFSCAAAGANGPSTFLDGLTPPHADGSSGILLESLSRLGQSAIGGSVVEAASDLSKADEVVHGWRRAAGRLAGGYVGLAWDWSVDRLMAAF</sequence>
<feature type="transmembrane region" description="Helical" evidence="7">
    <location>
        <begin position="577"/>
        <end position="596"/>
    </location>
</feature>
<proteinExistence type="predicted"/>
<evidence type="ECO:0000256" key="2">
    <source>
        <dbReference type="ARBA" id="ARBA00022692"/>
    </source>
</evidence>
<evidence type="ECO:0000256" key="4">
    <source>
        <dbReference type="ARBA" id="ARBA00023136"/>
    </source>
</evidence>
<name>A0A316YVV9_9BASI</name>
<feature type="transmembrane region" description="Helical" evidence="7">
    <location>
        <begin position="537"/>
        <end position="557"/>
    </location>
</feature>
<feature type="transmembrane region" description="Helical" evidence="7">
    <location>
        <begin position="375"/>
        <end position="392"/>
    </location>
</feature>
<accession>A0A316YVV9</accession>
<dbReference type="OrthoDB" id="5585746at2759"/>
<keyword evidence="5" id="KW-0479">Metal-binding</keyword>
<dbReference type="GO" id="GO:0038023">
    <property type="term" value="F:signaling receptor activity"/>
    <property type="evidence" value="ECO:0007669"/>
    <property type="project" value="TreeGrafter"/>
</dbReference>
<evidence type="ECO:0000256" key="1">
    <source>
        <dbReference type="ARBA" id="ARBA00004141"/>
    </source>
</evidence>
<evidence type="ECO:0000256" key="5">
    <source>
        <dbReference type="PIRSR" id="PIRSR604254-1"/>
    </source>
</evidence>
<feature type="transmembrane region" description="Helical" evidence="7">
    <location>
        <begin position="451"/>
        <end position="468"/>
    </location>
</feature>
<dbReference type="Proteomes" id="UP000245768">
    <property type="component" value="Unassembled WGS sequence"/>
</dbReference>
<feature type="transmembrane region" description="Helical" evidence="7">
    <location>
        <begin position="508"/>
        <end position="525"/>
    </location>
</feature>
<dbReference type="PANTHER" id="PTHR20855">
    <property type="entry name" value="ADIPOR/PROGESTIN RECEPTOR-RELATED"/>
    <property type="match status" value="1"/>
</dbReference>
<feature type="binding site" evidence="5">
    <location>
        <position position="430"/>
    </location>
    <ligand>
        <name>Zn(2+)</name>
        <dbReference type="ChEBI" id="CHEBI:29105"/>
    </ligand>
</feature>
<dbReference type="GO" id="GO:0046872">
    <property type="term" value="F:metal ion binding"/>
    <property type="evidence" value="ECO:0007669"/>
    <property type="project" value="UniProtKB-KW"/>
</dbReference>
<gene>
    <name evidence="8" type="ORF">FA10DRAFT_236539</name>
</gene>
<feature type="compositionally biased region" description="Low complexity" evidence="6">
    <location>
        <begin position="51"/>
        <end position="69"/>
    </location>
</feature>
<dbReference type="GO" id="GO:0006882">
    <property type="term" value="P:intracellular zinc ion homeostasis"/>
    <property type="evidence" value="ECO:0007669"/>
    <property type="project" value="TreeGrafter"/>
</dbReference>
<evidence type="ECO:0000313" key="8">
    <source>
        <dbReference type="EMBL" id="PWN93176.1"/>
    </source>
</evidence>
<keyword evidence="5" id="KW-0862">Zinc</keyword>
<evidence type="ECO:0000256" key="3">
    <source>
        <dbReference type="ARBA" id="ARBA00022989"/>
    </source>
</evidence>
<evidence type="ECO:0000256" key="6">
    <source>
        <dbReference type="SAM" id="MobiDB-lite"/>
    </source>
</evidence>
<organism evidence="8 9">
    <name type="scientific">Acaromyces ingoldii</name>
    <dbReference type="NCBI Taxonomy" id="215250"/>
    <lineage>
        <taxon>Eukaryota</taxon>
        <taxon>Fungi</taxon>
        <taxon>Dikarya</taxon>
        <taxon>Basidiomycota</taxon>
        <taxon>Ustilaginomycotina</taxon>
        <taxon>Exobasidiomycetes</taxon>
        <taxon>Exobasidiales</taxon>
        <taxon>Cryptobasidiaceae</taxon>
        <taxon>Acaromyces</taxon>
    </lineage>
</organism>
<protein>
    <submittedName>
        <fullName evidence="8">HlyIII-domain-containing protein</fullName>
    </submittedName>
</protein>
<feature type="binding site" evidence="5">
    <location>
        <position position="575"/>
    </location>
    <ligand>
        <name>Zn(2+)</name>
        <dbReference type="ChEBI" id="CHEBI:29105"/>
    </ligand>
</feature>
<evidence type="ECO:0000256" key="7">
    <source>
        <dbReference type="SAM" id="Phobius"/>
    </source>
</evidence>
<keyword evidence="3 7" id="KW-1133">Transmembrane helix</keyword>
<dbReference type="STRING" id="215250.A0A316YVV9"/>
<reference evidence="8 9" key="1">
    <citation type="journal article" date="2018" name="Mol. Biol. Evol.">
        <title>Broad Genomic Sampling Reveals a Smut Pathogenic Ancestry of the Fungal Clade Ustilaginomycotina.</title>
        <authorList>
            <person name="Kijpornyongpan T."/>
            <person name="Mondo S.J."/>
            <person name="Barry K."/>
            <person name="Sandor L."/>
            <person name="Lee J."/>
            <person name="Lipzen A."/>
            <person name="Pangilinan J."/>
            <person name="LaButti K."/>
            <person name="Hainaut M."/>
            <person name="Henrissat B."/>
            <person name="Grigoriev I.V."/>
            <person name="Spatafora J.W."/>
            <person name="Aime M.C."/>
        </authorList>
    </citation>
    <scope>NUCLEOTIDE SEQUENCE [LARGE SCALE GENOMIC DNA]</scope>
    <source>
        <strain evidence="8 9">MCA 4198</strain>
    </source>
</reference>
<evidence type="ECO:0000313" key="9">
    <source>
        <dbReference type="Proteomes" id="UP000245768"/>
    </source>
</evidence>
<dbReference type="EMBL" id="KZ819634">
    <property type="protein sequence ID" value="PWN93176.1"/>
    <property type="molecule type" value="Genomic_DNA"/>
</dbReference>
<dbReference type="InterPro" id="IPR004254">
    <property type="entry name" value="AdipoR/HlyIII-related"/>
</dbReference>
<feature type="transmembrane region" description="Helical" evidence="7">
    <location>
        <begin position="413"/>
        <end position="431"/>
    </location>
</feature>
<feature type="transmembrane region" description="Helical" evidence="7">
    <location>
        <begin position="475"/>
        <end position="496"/>
    </location>
</feature>
<dbReference type="Pfam" id="PF03006">
    <property type="entry name" value="HlyIII"/>
    <property type="match status" value="1"/>
</dbReference>
<keyword evidence="4 7" id="KW-0472">Membrane</keyword>
<dbReference type="InParanoid" id="A0A316YVV9"/>
<dbReference type="GeneID" id="37040995"/>
<dbReference type="AlphaFoldDB" id="A0A316YVV9"/>
<feature type="region of interest" description="Disordered" evidence="6">
    <location>
        <begin position="1"/>
        <end position="82"/>
    </location>
</feature>
<dbReference type="PANTHER" id="PTHR20855:SF97">
    <property type="entry name" value="ADIPOR-LIKE RECEPTOR IZH3-RELATED"/>
    <property type="match status" value="1"/>
</dbReference>
<keyword evidence="9" id="KW-1185">Reference proteome</keyword>
<dbReference type="GO" id="GO:0016020">
    <property type="term" value="C:membrane"/>
    <property type="evidence" value="ECO:0007669"/>
    <property type="project" value="UniProtKB-SubCell"/>
</dbReference>
<feature type="binding site" evidence="5">
    <location>
        <position position="579"/>
    </location>
    <ligand>
        <name>Zn(2+)</name>
        <dbReference type="ChEBI" id="CHEBI:29105"/>
    </ligand>
</feature>